<dbReference type="InterPro" id="IPR046897">
    <property type="entry name" value="ABC-3C_MC6"/>
</dbReference>
<keyword evidence="2" id="KW-1185">Reference proteome</keyword>
<dbReference type="RefSeq" id="WP_101310470.1">
    <property type="nucleotide sequence ID" value="NZ_MVDE01000022.1"/>
</dbReference>
<sequence length="74" mass="8550">MLLPDNIHPENSIYYNGALVLQVLQKKSGIDLIKLYQEVKQIKEMAFPVFILCLDWLFIARIAEVKEGRVELCS</sequence>
<name>A0A2N3I2W7_9BACT</name>
<comment type="caution">
    <text evidence="1">The sequence shown here is derived from an EMBL/GenBank/DDBJ whole genome shotgun (WGS) entry which is preliminary data.</text>
</comment>
<gene>
    <name evidence="1" type="ORF">BZG01_13970</name>
</gene>
<evidence type="ECO:0000313" key="1">
    <source>
        <dbReference type="EMBL" id="PKQ64636.1"/>
    </source>
</evidence>
<proteinExistence type="predicted"/>
<organism evidence="1 2">
    <name type="scientific">Labilibaculum manganireducens</name>
    <dbReference type="NCBI Taxonomy" id="1940525"/>
    <lineage>
        <taxon>Bacteria</taxon>
        <taxon>Pseudomonadati</taxon>
        <taxon>Bacteroidota</taxon>
        <taxon>Bacteroidia</taxon>
        <taxon>Marinilabiliales</taxon>
        <taxon>Marinifilaceae</taxon>
        <taxon>Labilibaculum</taxon>
    </lineage>
</organism>
<dbReference type="Pfam" id="PF20293">
    <property type="entry name" value="MC6"/>
    <property type="match status" value="1"/>
</dbReference>
<dbReference type="EMBL" id="MVDE01000022">
    <property type="protein sequence ID" value="PKQ64636.1"/>
    <property type="molecule type" value="Genomic_DNA"/>
</dbReference>
<reference evidence="1 2" key="1">
    <citation type="journal article" date="2017" name="Front. Microbiol.">
        <title>Labilibaculum manganireducens gen. nov., sp. nov. and Labilibaculum filiforme sp. nov., Novel Bacteroidetes Isolated from Subsurface Sediments of the Baltic Sea.</title>
        <authorList>
            <person name="Vandieken V."/>
            <person name="Marshall I.P."/>
            <person name="Niemann H."/>
            <person name="Engelen B."/>
            <person name="Cypionka H."/>
        </authorList>
    </citation>
    <scope>NUCLEOTIDE SEQUENCE [LARGE SCALE GENOMIC DNA]</scope>
    <source>
        <strain evidence="1 2">59.10-2M</strain>
    </source>
</reference>
<evidence type="ECO:0000313" key="2">
    <source>
        <dbReference type="Proteomes" id="UP000233618"/>
    </source>
</evidence>
<accession>A0A2N3I2W7</accession>
<protein>
    <submittedName>
        <fullName evidence="1">Uncharacterized protein</fullName>
    </submittedName>
</protein>
<dbReference type="AlphaFoldDB" id="A0A2N3I2W7"/>
<dbReference type="Proteomes" id="UP000233618">
    <property type="component" value="Unassembled WGS sequence"/>
</dbReference>